<proteinExistence type="predicted"/>
<reference evidence="1 2" key="1">
    <citation type="journal article" date="2018" name="Mol. Plant">
        <title>The genome of Artemisia annua provides insight into the evolution of Asteraceae family and artemisinin biosynthesis.</title>
        <authorList>
            <person name="Shen Q."/>
            <person name="Zhang L."/>
            <person name="Liao Z."/>
            <person name="Wang S."/>
            <person name="Yan T."/>
            <person name="Shi P."/>
            <person name="Liu M."/>
            <person name="Fu X."/>
            <person name="Pan Q."/>
            <person name="Wang Y."/>
            <person name="Lv Z."/>
            <person name="Lu X."/>
            <person name="Zhang F."/>
            <person name="Jiang W."/>
            <person name="Ma Y."/>
            <person name="Chen M."/>
            <person name="Hao X."/>
            <person name="Li L."/>
            <person name="Tang Y."/>
            <person name="Lv G."/>
            <person name="Zhou Y."/>
            <person name="Sun X."/>
            <person name="Brodelius P.E."/>
            <person name="Rose J.K.C."/>
            <person name="Tang K."/>
        </authorList>
    </citation>
    <scope>NUCLEOTIDE SEQUENCE [LARGE SCALE GENOMIC DNA]</scope>
    <source>
        <strain evidence="2">cv. Huhao1</strain>
        <tissue evidence="1">Leaf</tissue>
    </source>
</reference>
<organism evidence="1 2">
    <name type="scientific">Artemisia annua</name>
    <name type="common">Sweet wormwood</name>
    <dbReference type="NCBI Taxonomy" id="35608"/>
    <lineage>
        <taxon>Eukaryota</taxon>
        <taxon>Viridiplantae</taxon>
        <taxon>Streptophyta</taxon>
        <taxon>Embryophyta</taxon>
        <taxon>Tracheophyta</taxon>
        <taxon>Spermatophyta</taxon>
        <taxon>Magnoliopsida</taxon>
        <taxon>eudicotyledons</taxon>
        <taxon>Gunneridae</taxon>
        <taxon>Pentapetalae</taxon>
        <taxon>asterids</taxon>
        <taxon>campanulids</taxon>
        <taxon>Asterales</taxon>
        <taxon>Asteraceae</taxon>
        <taxon>Asteroideae</taxon>
        <taxon>Anthemideae</taxon>
        <taxon>Artemisiinae</taxon>
        <taxon>Artemisia</taxon>
    </lineage>
</organism>
<gene>
    <name evidence="1" type="ORF">CTI12_AA448890</name>
</gene>
<dbReference type="Proteomes" id="UP000245207">
    <property type="component" value="Unassembled WGS sequence"/>
</dbReference>
<protein>
    <submittedName>
        <fullName evidence="1">Uncharacterized protein</fullName>
    </submittedName>
</protein>
<dbReference type="STRING" id="35608.A0A2U1LW03"/>
<name>A0A2U1LW03_ARTAN</name>
<sequence>MTDAPTAKRPKCPVRLKRTWKPQEDEKLMDAMMELHASGKYAADNGFKPTFLNYHTHPKADVLRDKPFIYYHKLATIFGKDRASGSRAVDLGEEEVVSETEETTPTDIEGIHVDSGVNPSLENVGVKARVIRLITPSINEMNKNLSKMANEDERKIQCEIDLMKKVQNEIDALPDITFEEAYEAINVIGKCPFKAEMLFGYDQGKKIRMVQMVARKSTSNLFLKTPFLYEAMSSLLMIWSSLFEACYASTAAKISSFSYSTSYPYMNLKLMLFHEASQMLQIQVNEALLDEPARK</sequence>
<accession>A0A2U1LW03</accession>
<dbReference type="AlphaFoldDB" id="A0A2U1LW03"/>
<dbReference type="PANTHER" id="PTHR46250">
    <property type="entry name" value="MYB/SANT-LIKE DNA-BINDING DOMAIN PROTEIN-RELATED"/>
    <property type="match status" value="1"/>
</dbReference>
<dbReference type="EMBL" id="PKPP01007514">
    <property type="protein sequence ID" value="PWA53180.1"/>
    <property type="molecule type" value="Genomic_DNA"/>
</dbReference>
<keyword evidence="2" id="KW-1185">Reference proteome</keyword>
<evidence type="ECO:0000313" key="2">
    <source>
        <dbReference type="Proteomes" id="UP000245207"/>
    </source>
</evidence>
<comment type="caution">
    <text evidence="1">The sequence shown here is derived from an EMBL/GenBank/DDBJ whole genome shotgun (WGS) entry which is preliminary data.</text>
</comment>
<evidence type="ECO:0000313" key="1">
    <source>
        <dbReference type="EMBL" id="PWA53180.1"/>
    </source>
</evidence>
<dbReference type="OrthoDB" id="1681441at2759"/>